<protein>
    <submittedName>
        <fullName evidence="1">Uncharacterized protein</fullName>
    </submittedName>
</protein>
<gene>
    <name evidence="1" type="ORF">G3I53_14415</name>
</gene>
<comment type="caution">
    <text evidence="1">The sequence shown here is derived from an EMBL/GenBank/DDBJ whole genome shotgun (WGS) entry which is preliminary data.</text>
</comment>
<evidence type="ECO:0000313" key="1">
    <source>
        <dbReference type="EMBL" id="NEA87203.1"/>
    </source>
</evidence>
<name>A0A6G3QUM7_9ACTN</name>
<dbReference type="InterPro" id="IPR046300">
    <property type="entry name" value="DUF6415"/>
</dbReference>
<reference evidence="1" key="1">
    <citation type="submission" date="2020-01" db="EMBL/GenBank/DDBJ databases">
        <title>Insect and environment-associated Actinomycetes.</title>
        <authorList>
            <person name="Currrie C."/>
            <person name="Chevrette M."/>
            <person name="Carlson C."/>
            <person name="Stubbendieck R."/>
            <person name="Wendt-Pienkowski E."/>
        </authorList>
    </citation>
    <scope>NUCLEOTIDE SEQUENCE</scope>
    <source>
        <strain evidence="1">SID14436</strain>
    </source>
</reference>
<sequence>MNGTTALQPQILPVREADPDIPLSTWEPPGDVDDLKRLFQAVQDWEPVDWKRVNEGLDTVLGDDDHPAAFLPDPATADELAQDFRNALTQLVNRALRDAQRTEADPETARLLSMARKVRVEELPDDPGKALGLLRRLGSVTSDLVESLERLGVVEGVSEC</sequence>
<dbReference type="Pfam" id="PF19979">
    <property type="entry name" value="DUF6415"/>
    <property type="match status" value="1"/>
</dbReference>
<dbReference type="AlphaFoldDB" id="A0A6G3QUM7"/>
<dbReference type="RefSeq" id="WP_164337303.1">
    <property type="nucleotide sequence ID" value="NZ_JAAGMD010000421.1"/>
</dbReference>
<accession>A0A6G3QUM7</accession>
<organism evidence="1">
    <name type="scientific">Streptomyces sp. SID14436</name>
    <dbReference type="NCBI Taxonomy" id="2706070"/>
    <lineage>
        <taxon>Bacteria</taxon>
        <taxon>Bacillati</taxon>
        <taxon>Actinomycetota</taxon>
        <taxon>Actinomycetes</taxon>
        <taxon>Kitasatosporales</taxon>
        <taxon>Streptomycetaceae</taxon>
        <taxon>Streptomyces</taxon>
    </lineage>
</organism>
<proteinExistence type="predicted"/>
<dbReference type="EMBL" id="JAAGMD010000421">
    <property type="protein sequence ID" value="NEA87203.1"/>
    <property type="molecule type" value="Genomic_DNA"/>
</dbReference>